<protein>
    <submittedName>
        <fullName evidence="2">Uncharacterized protein</fullName>
    </submittedName>
</protein>
<dbReference type="EMBL" id="MCFJ01000018">
    <property type="protein sequence ID" value="ORY57813.1"/>
    <property type="molecule type" value="Genomic_DNA"/>
</dbReference>
<comment type="caution">
    <text evidence="2">The sequence shown here is derived from an EMBL/GenBank/DDBJ whole genome shotgun (WGS) entry which is preliminary data.</text>
</comment>
<feature type="compositionally biased region" description="Basic and acidic residues" evidence="1">
    <location>
        <begin position="94"/>
        <end position="109"/>
    </location>
</feature>
<sequence length="150" mass="16899">LASSGWEESTICQVVESARLLGLQLRLNGRRSTARTTVMRPKSPPTLMMRPYLANRWPSTTLRALGGPMSSFLKPIPTTTPTTTPMATTYSPRETAESTKPRSAKREASKMAFCRTPNEYAAHWWQKAMDQGLDHQRRGRSKVQSLVRNH</sequence>
<feature type="compositionally biased region" description="Low complexity" evidence="1">
    <location>
        <begin position="75"/>
        <end position="89"/>
    </location>
</feature>
<gene>
    <name evidence="2" type="ORF">BCR38DRAFT_501415</name>
</gene>
<evidence type="ECO:0000256" key="1">
    <source>
        <dbReference type="SAM" id="MobiDB-lite"/>
    </source>
</evidence>
<keyword evidence="3" id="KW-1185">Reference proteome</keyword>
<evidence type="ECO:0000313" key="3">
    <source>
        <dbReference type="Proteomes" id="UP000193689"/>
    </source>
</evidence>
<dbReference type="InParanoid" id="A0A1Y2DEV3"/>
<dbReference type="GeneID" id="63781052"/>
<name>A0A1Y2DEV3_9PEZI</name>
<dbReference type="Proteomes" id="UP000193689">
    <property type="component" value="Unassembled WGS sequence"/>
</dbReference>
<reference evidence="2 3" key="1">
    <citation type="submission" date="2016-07" db="EMBL/GenBank/DDBJ databases">
        <title>Pervasive Adenine N6-methylation of Active Genes in Fungi.</title>
        <authorList>
            <consortium name="DOE Joint Genome Institute"/>
            <person name="Mondo S.J."/>
            <person name="Dannebaum R.O."/>
            <person name="Kuo R.C."/>
            <person name="Labutti K."/>
            <person name="Haridas S."/>
            <person name="Kuo A."/>
            <person name="Salamov A."/>
            <person name="Ahrendt S.R."/>
            <person name="Lipzen A."/>
            <person name="Sullivan W."/>
            <person name="Andreopoulos W.B."/>
            <person name="Clum A."/>
            <person name="Lindquist E."/>
            <person name="Daum C."/>
            <person name="Ramamoorthy G.K."/>
            <person name="Gryganskyi A."/>
            <person name="Culley D."/>
            <person name="Magnuson J.K."/>
            <person name="James T.Y."/>
            <person name="O'Malley M.A."/>
            <person name="Stajich J.E."/>
            <person name="Spatafora J.W."/>
            <person name="Visel A."/>
            <person name="Grigoriev I.V."/>
        </authorList>
    </citation>
    <scope>NUCLEOTIDE SEQUENCE [LARGE SCALE GENOMIC DNA]</scope>
    <source>
        <strain evidence="2 3">CBS 129021</strain>
    </source>
</reference>
<feature type="non-terminal residue" evidence="2">
    <location>
        <position position="1"/>
    </location>
</feature>
<evidence type="ECO:0000313" key="2">
    <source>
        <dbReference type="EMBL" id="ORY57813.1"/>
    </source>
</evidence>
<proteinExistence type="predicted"/>
<feature type="non-terminal residue" evidence="2">
    <location>
        <position position="150"/>
    </location>
</feature>
<feature type="region of interest" description="Disordered" evidence="1">
    <location>
        <begin position="68"/>
        <end position="110"/>
    </location>
</feature>
<dbReference type="AlphaFoldDB" id="A0A1Y2DEV3"/>
<dbReference type="RefSeq" id="XP_040710942.1">
    <property type="nucleotide sequence ID" value="XM_040864840.1"/>
</dbReference>
<accession>A0A1Y2DEV3</accession>
<organism evidence="2 3">
    <name type="scientific">Pseudomassariella vexata</name>
    <dbReference type="NCBI Taxonomy" id="1141098"/>
    <lineage>
        <taxon>Eukaryota</taxon>
        <taxon>Fungi</taxon>
        <taxon>Dikarya</taxon>
        <taxon>Ascomycota</taxon>
        <taxon>Pezizomycotina</taxon>
        <taxon>Sordariomycetes</taxon>
        <taxon>Xylariomycetidae</taxon>
        <taxon>Amphisphaeriales</taxon>
        <taxon>Pseudomassariaceae</taxon>
        <taxon>Pseudomassariella</taxon>
    </lineage>
</organism>